<organism evidence="2 3">
    <name type="scientific">Pseudoroseomonas cervicalis ATCC 49957</name>
    <dbReference type="NCBI Taxonomy" id="525371"/>
    <lineage>
        <taxon>Bacteria</taxon>
        <taxon>Pseudomonadati</taxon>
        <taxon>Pseudomonadota</taxon>
        <taxon>Alphaproteobacteria</taxon>
        <taxon>Acetobacterales</taxon>
        <taxon>Roseomonadaceae</taxon>
        <taxon>Roseomonas</taxon>
    </lineage>
</organism>
<evidence type="ECO:0000313" key="2">
    <source>
        <dbReference type="EMBL" id="EFH11458.1"/>
    </source>
</evidence>
<evidence type="ECO:0000313" key="3">
    <source>
        <dbReference type="Proteomes" id="UP000005324"/>
    </source>
</evidence>
<feature type="compositionally biased region" description="Pro residues" evidence="1">
    <location>
        <begin position="23"/>
        <end position="43"/>
    </location>
</feature>
<reference evidence="2 3" key="1">
    <citation type="submission" date="2010-04" db="EMBL/GenBank/DDBJ databases">
        <authorList>
            <person name="Qin X."/>
            <person name="Bachman B."/>
            <person name="Battles P."/>
            <person name="Bell A."/>
            <person name="Bess C."/>
            <person name="Bickham C."/>
            <person name="Chaboub L."/>
            <person name="Chen D."/>
            <person name="Coyle M."/>
            <person name="Deiros D.R."/>
            <person name="Dinh H."/>
            <person name="Forbes L."/>
            <person name="Fowler G."/>
            <person name="Francisco L."/>
            <person name="Fu Q."/>
            <person name="Gubbala S."/>
            <person name="Hale W."/>
            <person name="Han Y."/>
            <person name="Hemphill L."/>
            <person name="Highlander S.K."/>
            <person name="Hirani K."/>
            <person name="Hogues M."/>
            <person name="Jackson L."/>
            <person name="Jakkamsetti A."/>
            <person name="Javaid M."/>
            <person name="Jiang H."/>
            <person name="Korchina V."/>
            <person name="Kovar C."/>
            <person name="Lara F."/>
            <person name="Lee S."/>
            <person name="Mata R."/>
            <person name="Mathew T."/>
            <person name="Moen C."/>
            <person name="Morales K."/>
            <person name="Munidasa M."/>
            <person name="Nazareth L."/>
            <person name="Ngo R."/>
            <person name="Nguyen L."/>
            <person name="Okwuonu G."/>
            <person name="Ongeri F."/>
            <person name="Patil S."/>
            <person name="Petrosino J."/>
            <person name="Pham C."/>
            <person name="Pham P."/>
            <person name="Pu L.-L."/>
            <person name="Puazo M."/>
            <person name="Raj R."/>
            <person name="Reid J."/>
            <person name="Rouhana J."/>
            <person name="Saada N."/>
            <person name="Shang Y."/>
            <person name="Simmons D."/>
            <person name="Thornton R."/>
            <person name="Warren J."/>
            <person name="Weissenberger G."/>
            <person name="Zhang J."/>
            <person name="Zhang L."/>
            <person name="Zhou C."/>
            <person name="Zhu D."/>
            <person name="Muzny D."/>
            <person name="Worley K."/>
            <person name="Gibbs R."/>
        </authorList>
    </citation>
    <scope>NUCLEOTIDE SEQUENCE [LARGE SCALE GENOMIC DNA]</scope>
    <source>
        <strain evidence="2 3">ATCC 49957</strain>
    </source>
</reference>
<sequence>MPSVRVRLPGQTGRQSMAEPSKTPAPPPQAGTPPTPRPTPPPAGKELDADQLQGIVGGAGRRDGLS</sequence>
<keyword evidence="3" id="KW-1185">Reference proteome</keyword>
<name>D5RMK8_9PROT</name>
<comment type="caution">
    <text evidence="2">The sequence shown here is derived from an EMBL/GenBank/DDBJ whole genome shotgun (WGS) entry which is preliminary data.</text>
</comment>
<dbReference type="AlphaFoldDB" id="D5RMK8"/>
<protein>
    <submittedName>
        <fullName evidence="2">Uncharacterized protein</fullName>
    </submittedName>
</protein>
<dbReference type="HOGENOM" id="CLU_2828482_0_0_5"/>
<dbReference type="Proteomes" id="UP000005324">
    <property type="component" value="Unassembled WGS sequence"/>
</dbReference>
<gene>
    <name evidence="2" type="ORF">HMPREF0731_2319</name>
</gene>
<accession>D5RMK8</accession>
<dbReference type="EMBL" id="ADVL01000381">
    <property type="protein sequence ID" value="EFH11458.1"/>
    <property type="molecule type" value="Genomic_DNA"/>
</dbReference>
<evidence type="ECO:0000256" key="1">
    <source>
        <dbReference type="SAM" id="MobiDB-lite"/>
    </source>
</evidence>
<feature type="region of interest" description="Disordered" evidence="1">
    <location>
        <begin position="1"/>
        <end position="66"/>
    </location>
</feature>
<proteinExistence type="predicted"/>